<dbReference type="Proteomes" id="UP001163324">
    <property type="component" value="Chromosome 1"/>
</dbReference>
<evidence type="ECO:0000313" key="1">
    <source>
        <dbReference type="EMBL" id="KAI9904394.1"/>
    </source>
</evidence>
<sequence>MRTPNFLPRETDATVGLLSVHTRRDILCKKLYEVVRASPNSSYLAFVELFKRLPMRVPSVSTPEERHPAGARMW</sequence>
<reference evidence="1" key="1">
    <citation type="submission" date="2022-10" db="EMBL/GenBank/DDBJ databases">
        <title>Complete Genome of Trichothecium roseum strain YXFP-22015, a Plant Pathogen Isolated from Citrus.</title>
        <authorList>
            <person name="Wang Y."/>
            <person name="Zhu L."/>
        </authorList>
    </citation>
    <scope>NUCLEOTIDE SEQUENCE</scope>
    <source>
        <strain evidence="1">YXFP-22015</strain>
    </source>
</reference>
<protein>
    <submittedName>
        <fullName evidence="1">Uncharacterized protein</fullName>
    </submittedName>
</protein>
<evidence type="ECO:0000313" key="2">
    <source>
        <dbReference type="Proteomes" id="UP001163324"/>
    </source>
</evidence>
<name>A0ACC0VDW3_9HYPO</name>
<keyword evidence="2" id="KW-1185">Reference proteome</keyword>
<proteinExistence type="predicted"/>
<organism evidence="1 2">
    <name type="scientific">Trichothecium roseum</name>
    <dbReference type="NCBI Taxonomy" id="47278"/>
    <lineage>
        <taxon>Eukaryota</taxon>
        <taxon>Fungi</taxon>
        <taxon>Dikarya</taxon>
        <taxon>Ascomycota</taxon>
        <taxon>Pezizomycotina</taxon>
        <taxon>Sordariomycetes</taxon>
        <taxon>Hypocreomycetidae</taxon>
        <taxon>Hypocreales</taxon>
        <taxon>Hypocreales incertae sedis</taxon>
        <taxon>Trichothecium</taxon>
    </lineage>
</organism>
<gene>
    <name evidence="1" type="ORF">N3K66_000923</name>
</gene>
<accession>A0ACC0VDW3</accession>
<dbReference type="EMBL" id="CM047940">
    <property type="protein sequence ID" value="KAI9904394.1"/>
    <property type="molecule type" value="Genomic_DNA"/>
</dbReference>
<comment type="caution">
    <text evidence="1">The sequence shown here is derived from an EMBL/GenBank/DDBJ whole genome shotgun (WGS) entry which is preliminary data.</text>
</comment>